<dbReference type="InterPro" id="IPR008979">
    <property type="entry name" value="Galactose-bd-like_sf"/>
</dbReference>
<reference evidence="2" key="1">
    <citation type="submission" date="2020-06" db="EMBL/GenBank/DDBJ databases">
        <authorList>
            <consortium name="Plant Systems Biology data submission"/>
        </authorList>
    </citation>
    <scope>NUCLEOTIDE SEQUENCE</scope>
    <source>
        <strain evidence="2">D6</strain>
    </source>
</reference>
<protein>
    <submittedName>
        <fullName evidence="2">Glycoside hydrolase family 3 domain protein</fullName>
    </submittedName>
</protein>
<dbReference type="AlphaFoldDB" id="A0A9N8F0W6"/>
<gene>
    <name evidence="2" type="ORF">SEMRO_2270_G321390.1</name>
</gene>
<keyword evidence="3" id="KW-1185">Reference proteome</keyword>
<keyword evidence="2" id="KW-0378">Hydrolase</keyword>
<sequence length="670" mass="73034">MEIKVYSDYLDELSLTSRASVTTGGAGTGIAWSGNAQKAIDGNIDLSNWAEAPATNTAACTTPELAPYIQVDFGKLAKLKAVTVFHYYDTGYMYCGNRIQISSDGSDWTTVYDTGGYFGYVETALGKTVAFAEQEARYVRHFLSRNNYNHGIHFMDIRFYGSYGTSSNLVDPLLATVTLDSSAGTTWTQRHPEGVIDGAFAEASSPRATAPACDSTTATPFIAIDLGRTAELKGVTLFHKLGRKYCQQKVEVSMDGINWTTKYDTIDSFGPIETADGNLIVFETFTGRFVKHSLGANDVDTNAHFVEVMVHGQYAETENVLSKGAIAVMGGGHAWTGSSSKAVDGSTKWTSGCPWIDTTETTCRSDDSPYFIDIDLGEEKVITGVVLYHFNEDNRKYCGQKVEVGRATHPILWHTVYDTGADYGPPELPYGNAITFEPTRGRYIRHRMWRSDRSSKVHFGEIVVLGNEIENMLQVSVSDNGEHVWAIQNKKVYYMDGVLVDGTWVPVPDAPPAGHVGVNNNNNAYILNIETPQLMYSTGNPTSTIWTTVPGSVVGSGGKDITEFSISGNNKVFARDAHVTMSYPPWTTHNDGDLNYGMSVATNSDGSVKATVHPRGHIRLFGGISVARNVDKPTSVIQVSKLATGAQPSPCRTLFQNRSAMGNDYDSTLC</sequence>
<dbReference type="Proteomes" id="UP001153069">
    <property type="component" value="Unassembled WGS sequence"/>
</dbReference>
<comment type="caution">
    <text evidence="2">The sequence shown here is derived from an EMBL/GenBank/DDBJ whole genome shotgun (WGS) entry which is preliminary data.</text>
</comment>
<name>A0A9N8F0W6_9STRA</name>
<evidence type="ECO:0000259" key="1">
    <source>
        <dbReference type="PROSITE" id="PS50022"/>
    </source>
</evidence>
<dbReference type="SUPFAM" id="SSF49785">
    <property type="entry name" value="Galactose-binding domain-like"/>
    <property type="match status" value="3"/>
</dbReference>
<dbReference type="EMBL" id="CAICTM010002268">
    <property type="protein sequence ID" value="CAB9528599.1"/>
    <property type="molecule type" value="Genomic_DNA"/>
</dbReference>
<dbReference type="PROSITE" id="PS50022">
    <property type="entry name" value="FA58C_3"/>
    <property type="match status" value="1"/>
</dbReference>
<evidence type="ECO:0000313" key="3">
    <source>
        <dbReference type="Proteomes" id="UP001153069"/>
    </source>
</evidence>
<proteinExistence type="predicted"/>
<accession>A0A9N8F0W6</accession>
<dbReference type="GO" id="GO:0016787">
    <property type="term" value="F:hydrolase activity"/>
    <property type="evidence" value="ECO:0007669"/>
    <property type="project" value="UniProtKB-KW"/>
</dbReference>
<organism evidence="2 3">
    <name type="scientific">Seminavis robusta</name>
    <dbReference type="NCBI Taxonomy" id="568900"/>
    <lineage>
        <taxon>Eukaryota</taxon>
        <taxon>Sar</taxon>
        <taxon>Stramenopiles</taxon>
        <taxon>Ochrophyta</taxon>
        <taxon>Bacillariophyta</taxon>
        <taxon>Bacillariophyceae</taxon>
        <taxon>Bacillariophycidae</taxon>
        <taxon>Naviculales</taxon>
        <taxon>Naviculaceae</taxon>
        <taxon>Seminavis</taxon>
    </lineage>
</organism>
<dbReference type="InterPro" id="IPR000421">
    <property type="entry name" value="FA58C"/>
</dbReference>
<feature type="domain" description="F5/8 type C" evidence="1">
    <location>
        <begin position="1"/>
        <end position="162"/>
    </location>
</feature>
<dbReference type="Pfam" id="PF00754">
    <property type="entry name" value="F5_F8_type_C"/>
    <property type="match status" value="2"/>
</dbReference>
<dbReference type="Gene3D" id="2.60.120.260">
    <property type="entry name" value="Galactose-binding domain-like"/>
    <property type="match status" value="3"/>
</dbReference>
<dbReference type="OrthoDB" id="6155811at2759"/>
<evidence type="ECO:0000313" key="2">
    <source>
        <dbReference type="EMBL" id="CAB9528599.1"/>
    </source>
</evidence>